<dbReference type="SUPFAM" id="SSF47090">
    <property type="entry name" value="PGBD-like"/>
    <property type="match status" value="1"/>
</dbReference>
<dbReference type="Gene3D" id="1.10.101.10">
    <property type="entry name" value="PGBD-like superfamily/PGBD"/>
    <property type="match status" value="1"/>
</dbReference>
<sequence>MHGLKFEILEFQIAIRYCRIKKINNKRTTMSSLIKKVFTFAVVAMVALSVAVPAGSANAQSAAELQAMINSLLAQIQALQAQLAYSQGGQTGGISGIPAGFTFTKNLQVGMTGTDVMYLQKLLNSDAMTQVAASGAGSPGNETQYFGPATRSGVIKFQNKYASEILAPVGLTAGTGYFGPGTRAKANMLLAAVPVSTPTPVVSPTPTMSPGATPTPTTSPMVSPSAGNSLKVTLASDTPAGASVADAGNANMTKLYLTAGSQEVSVSSLYVTRYGLTSNSDLENIKILDEAGMKVGSIGTLNTNNKAQITFSPALAIAANTTKTYYVRAGIADGTSGGKTVSLGIGAASDIVAGSATVEGSFPVKGNDFTVVALAIGGVDVKEDGAVTDSTPDVGDVDVIVNTFKIVVDSTEAVTVDSITVMESGSASLSDSKNVELYDVTNSVSLGTAQWNADGKAHFAGLNMKLDKGDTRRLRVQLDIIGGTGLQVNADLMDGDDVLMSVKGDTYGFYITPDGNDATFWTDTNNGLGNAEQTINSGAVTVVKSTSTPATGNIAQADDQTVAVFDLVVQGEEVKITSTRISFNLVTMTEGEVTNIKLLDKDGNLIAGPKDMNTTDVTGADSTTFEGSATFTDTIIFPVGTNQIKVVADIATDTSASDTIAASFADADTDLTITGMESNNTITATPGAAEVTGNVQTVKAGDLDLISLAQPPIQSIAKGVSDFVFSLVSLDASASGEDAQVTSLTVSDVTSSGAVPADLDNIEIWADLTAENSSRGDGYETRVAGPDFLDSTTVGGDDTIAFTLTQSITVPKGSAVKLAVIADLASNATGTVGTDTHTITISAATVTGKATGNDIVEDASGSGQAMTIQTSGTLTTSVDSSSPKDMLVTSGSTDVTIAVFRFAADAVESLDLDDIDFRISGAYKISTFKFYKGSGSTPVKSIPGLVGSSTTAQSLNVPFDDNTFIVPASGNEKLTIKADFFSTTNATADNNLDVEVTMLNADTTGKSSGNSGGTLTDATDRVANNHSFFMSYPTVTGNSSSPSGDLQASSSALLAIFDVKAGSNEDVTFQNGDGNTLTISVSQTMTDSDGLLNAYTLKDEDGTTLDTTAAGAAGTEDSSVTVQFDFSTADFTVSAGLARKLYVYSSTMEFEDDGDTIQVWLDDDTATNIDWGINQLGSYNHADKIFKNDIFGGSFVNPS</sequence>
<dbReference type="InterPro" id="IPR036366">
    <property type="entry name" value="PGBDSf"/>
</dbReference>
<gene>
    <name evidence="2" type="ORF">A3C04_01740</name>
</gene>
<feature type="compositionally biased region" description="Low complexity" evidence="1">
    <location>
        <begin position="199"/>
        <end position="225"/>
    </location>
</feature>
<evidence type="ECO:0000313" key="3">
    <source>
        <dbReference type="Proteomes" id="UP000178092"/>
    </source>
</evidence>
<name>A0A1G2R465_9BACT</name>
<evidence type="ECO:0000256" key="1">
    <source>
        <dbReference type="SAM" id="MobiDB-lite"/>
    </source>
</evidence>
<organism evidence="2 3">
    <name type="scientific">Candidatus Wildermuthbacteria bacterium RIFCSPHIGHO2_02_FULL_45_25</name>
    <dbReference type="NCBI Taxonomy" id="1802450"/>
    <lineage>
        <taxon>Bacteria</taxon>
        <taxon>Candidatus Wildermuthiibacteriota</taxon>
    </lineage>
</organism>
<comment type="caution">
    <text evidence="2">The sequence shown here is derived from an EMBL/GenBank/DDBJ whole genome shotgun (WGS) entry which is preliminary data.</text>
</comment>
<dbReference type="EMBL" id="MHTV01000012">
    <property type="protein sequence ID" value="OHA67358.1"/>
    <property type="molecule type" value="Genomic_DNA"/>
</dbReference>
<protein>
    <recommendedName>
        <fullName evidence="4">Peptidoglycan binding-like domain-containing protein</fullName>
    </recommendedName>
</protein>
<accession>A0A1G2R465</accession>
<feature type="region of interest" description="Disordered" evidence="1">
    <location>
        <begin position="199"/>
        <end position="226"/>
    </location>
</feature>
<dbReference type="Proteomes" id="UP000178092">
    <property type="component" value="Unassembled WGS sequence"/>
</dbReference>
<dbReference type="AlphaFoldDB" id="A0A1G2R465"/>
<reference evidence="2 3" key="1">
    <citation type="journal article" date="2016" name="Nat. Commun.">
        <title>Thousands of microbial genomes shed light on interconnected biogeochemical processes in an aquifer system.</title>
        <authorList>
            <person name="Anantharaman K."/>
            <person name="Brown C.T."/>
            <person name="Hug L.A."/>
            <person name="Sharon I."/>
            <person name="Castelle C.J."/>
            <person name="Probst A.J."/>
            <person name="Thomas B.C."/>
            <person name="Singh A."/>
            <person name="Wilkins M.J."/>
            <person name="Karaoz U."/>
            <person name="Brodie E.L."/>
            <person name="Williams K.H."/>
            <person name="Hubbard S.S."/>
            <person name="Banfield J.F."/>
        </authorList>
    </citation>
    <scope>NUCLEOTIDE SEQUENCE [LARGE SCALE GENOMIC DNA]</scope>
</reference>
<evidence type="ECO:0008006" key="4">
    <source>
        <dbReference type="Google" id="ProtNLM"/>
    </source>
</evidence>
<proteinExistence type="predicted"/>
<dbReference type="InterPro" id="IPR036365">
    <property type="entry name" value="PGBD-like_sf"/>
</dbReference>
<evidence type="ECO:0000313" key="2">
    <source>
        <dbReference type="EMBL" id="OHA67358.1"/>
    </source>
</evidence>